<dbReference type="EMBL" id="MAKX01000001">
    <property type="protein sequence ID" value="OCK43866.1"/>
    <property type="molecule type" value="Genomic_DNA"/>
</dbReference>
<keyword evidence="3" id="KW-1185">Reference proteome</keyword>
<accession>A0A1B9Y288</accession>
<evidence type="ECO:0000313" key="3">
    <source>
        <dbReference type="Proteomes" id="UP000093186"/>
    </source>
</evidence>
<evidence type="ECO:0000313" key="2">
    <source>
        <dbReference type="EMBL" id="OCK43866.1"/>
    </source>
</evidence>
<keyword evidence="1" id="KW-1133">Transmembrane helix</keyword>
<sequence>MKNIKFLLLGIFFGVIMTKSEAISWYRIYEMFKFQSFHMYGIIGSAVAVSMLFIYFFKTGKIKDYLGNQINIKEKKKGFIRTLVGGTIFGLGWALAGACPAPIFVLIGHGILPIIIVLLGAMLGAFIYGMLSKKLPN</sequence>
<feature type="transmembrane region" description="Helical" evidence="1">
    <location>
        <begin position="38"/>
        <end position="57"/>
    </location>
</feature>
<dbReference type="Pfam" id="PF04143">
    <property type="entry name" value="Sulf_transp"/>
    <property type="match status" value="1"/>
</dbReference>
<feature type="transmembrane region" description="Helical" evidence="1">
    <location>
        <begin position="111"/>
        <end position="131"/>
    </location>
</feature>
<dbReference type="STRING" id="447689.BA195_03990"/>
<organism evidence="2 3">
    <name type="scientific">Tenacibaculum soleae</name>
    <dbReference type="NCBI Taxonomy" id="447689"/>
    <lineage>
        <taxon>Bacteria</taxon>
        <taxon>Pseudomonadati</taxon>
        <taxon>Bacteroidota</taxon>
        <taxon>Flavobacteriia</taxon>
        <taxon>Flavobacteriales</taxon>
        <taxon>Flavobacteriaceae</taxon>
        <taxon>Tenacibaculum</taxon>
    </lineage>
</organism>
<keyword evidence="1" id="KW-0812">Transmembrane</keyword>
<comment type="caution">
    <text evidence="2">The sequence shown here is derived from an EMBL/GenBank/DDBJ whole genome shotgun (WGS) entry which is preliminary data.</text>
</comment>
<protein>
    <submittedName>
        <fullName evidence="2">Transporter</fullName>
    </submittedName>
</protein>
<dbReference type="InterPro" id="IPR007272">
    <property type="entry name" value="Sulf_transp_TsuA/YedE"/>
</dbReference>
<name>A0A1B9Y288_9FLAO</name>
<dbReference type="AlphaFoldDB" id="A0A1B9Y288"/>
<dbReference type="OrthoDB" id="9790409at2"/>
<proteinExistence type="predicted"/>
<feature type="transmembrane region" description="Helical" evidence="1">
    <location>
        <begin position="78"/>
        <end position="105"/>
    </location>
</feature>
<dbReference type="RefSeq" id="WP_068702677.1">
    <property type="nucleotide sequence ID" value="NZ_MAKX01000001.1"/>
</dbReference>
<keyword evidence="1" id="KW-0472">Membrane</keyword>
<reference evidence="2 3" key="1">
    <citation type="submission" date="2016-06" db="EMBL/GenBank/DDBJ databases">
        <title>Draft Genome Sequence of Tenacibaculum soleae UCD-KL19.</title>
        <authorList>
            <person name="Eisen J.A."/>
            <person name="Coil D.A."/>
            <person name="Lujan K.M."/>
        </authorList>
    </citation>
    <scope>NUCLEOTIDE SEQUENCE [LARGE SCALE GENOMIC DNA]</scope>
    <source>
        <strain evidence="2 3">UCD-KL19</strain>
    </source>
</reference>
<evidence type="ECO:0000256" key="1">
    <source>
        <dbReference type="SAM" id="Phobius"/>
    </source>
</evidence>
<gene>
    <name evidence="2" type="ORF">BA195_03990</name>
</gene>
<dbReference type="Proteomes" id="UP000093186">
    <property type="component" value="Unassembled WGS sequence"/>
</dbReference>